<evidence type="ECO:0000256" key="1">
    <source>
        <dbReference type="SAM" id="SignalP"/>
    </source>
</evidence>
<feature type="signal peptide" evidence="1">
    <location>
        <begin position="1"/>
        <end position="26"/>
    </location>
</feature>
<reference evidence="2 3" key="1">
    <citation type="submission" date="2022-12" db="EMBL/GenBank/DDBJ databases">
        <title>Chitinophagaceae gen. sp. nov., a new member of the family Chitinophagaceae, isolated from soil in a chemical factory.</title>
        <authorList>
            <person name="Ke Z."/>
        </authorList>
    </citation>
    <scope>NUCLEOTIDE SEQUENCE [LARGE SCALE GENOMIC DNA]</scope>
    <source>
        <strain evidence="2 3">LY-5</strain>
    </source>
</reference>
<dbReference type="RefSeq" id="WP_407032850.1">
    <property type="nucleotide sequence ID" value="NZ_JAQGEF010000032.1"/>
</dbReference>
<evidence type="ECO:0008006" key="4">
    <source>
        <dbReference type="Google" id="ProtNLM"/>
    </source>
</evidence>
<name>A0ABT4UQQ0_9BACT</name>
<evidence type="ECO:0000313" key="3">
    <source>
        <dbReference type="Proteomes" id="UP001210231"/>
    </source>
</evidence>
<organism evidence="2 3">
    <name type="scientific">Polluticaenibacter yanchengensis</name>
    <dbReference type="NCBI Taxonomy" id="3014562"/>
    <lineage>
        <taxon>Bacteria</taxon>
        <taxon>Pseudomonadati</taxon>
        <taxon>Bacteroidota</taxon>
        <taxon>Chitinophagia</taxon>
        <taxon>Chitinophagales</taxon>
        <taxon>Chitinophagaceae</taxon>
        <taxon>Polluticaenibacter</taxon>
    </lineage>
</organism>
<evidence type="ECO:0000313" key="2">
    <source>
        <dbReference type="EMBL" id="MDA3616520.1"/>
    </source>
</evidence>
<dbReference type="EMBL" id="JAQGEF010000032">
    <property type="protein sequence ID" value="MDA3616520.1"/>
    <property type="molecule type" value="Genomic_DNA"/>
</dbReference>
<protein>
    <recommendedName>
        <fullName evidence="4">Autotransporter outer membrane beta-barrel domain-containing protein</fullName>
    </recommendedName>
</protein>
<gene>
    <name evidence="2" type="ORF">O3P16_17040</name>
</gene>
<accession>A0ABT4UQQ0</accession>
<keyword evidence="3" id="KW-1185">Reference proteome</keyword>
<keyword evidence="1" id="KW-0732">Signal</keyword>
<feature type="chain" id="PRO_5046429880" description="Autotransporter outer membrane beta-barrel domain-containing protein" evidence="1">
    <location>
        <begin position="27"/>
        <end position="283"/>
    </location>
</feature>
<dbReference type="Proteomes" id="UP001210231">
    <property type="component" value="Unassembled WGS sequence"/>
</dbReference>
<comment type="caution">
    <text evidence="2">The sequence shown here is derived from an EMBL/GenBank/DDBJ whole genome shotgun (WGS) entry which is preliminary data.</text>
</comment>
<sequence>MIKFIRFKKIFLATSFIGLFSAQSFAQNNNQTLSPKEKKRQERNERIDKIIRQEEEGALVYSTQNIWGLKLYSDGWGFAYERGFMKTVNKTNLFGIEIGERKDHHEYKYNTLQTGGGFITSNSFIYGKQNNFLFAKIGVGQSYLIGGKGNRNGVAVSAIYYGGVSVGLLKPYYVNSLDPSTNQYGPIKYLGDSSKNDENFLDVNMIDGKAGFFKGFGELKVKPGLFAKGAVRFDYGRYNEFVSAIETGVNVEFYTSDMPILVKNDPKKLFLNVFVAIEFGNRK</sequence>
<proteinExistence type="predicted"/>